<dbReference type="CDD" id="cd07067">
    <property type="entry name" value="HP_PGM_like"/>
    <property type="match status" value="1"/>
</dbReference>
<comment type="caution">
    <text evidence="2">The sequence shown here is derived from an EMBL/GenBank/DDBJ whole genome shotgun (WGS) entry which is preliminary data.</text>
</comment>
<dbReference type="Pfam" id="PF00300">
    <property type="entry name" value="His_Phos_1"/>
    <property type="match status" value="1"/>
</dbReference>
<gene>
    <name evidence="2" type="ORF">GCM10016234_12110</name>
</gene>
<dbReference type="SMART" id="SM00855">
    <property type="entry name" value="PGAM"/>
    <property type="match status" value="1"/>
</dbReference>
<feature type="chain" id="PRO_5035246269" evidence="1">
    <location>
        <begin position="26"/>
        <end position="189"/>
    </location>
</feature>
<dbReference type="RefSeq" id="WP_189502503.1">
    <property type="nucleotide sequence ID" value="NZ_BMZQ01000001.1"/>
</dbReference>
<dbReference type="Gene3D" id="3.40.50.1240">
    <property type="entry name" value="Phosphoglycerate mutase-like"/>
    <property type="match status" value="1"/>
</dbReference>
<keyword evidence="3" id="KW-1185">Reference proteome</keyword>
<dbReference type="SUPFAM" id="SSF53254">
    <property type="entry name" value="Phosphoglycerate mutase-like"/>
    <property type="match status" value="1"/>
</dbReference>
<evidence type="ECO:0000313" key="2">
    <source>
        <dbReference type="EMBL" id="GHD10342.1"/>
    </source>
</evidence>
<protein>
    <submittedName>
        <fullName evidence="2">Phosphoglycerate mutase</fullName>
    </submittedName>
</protein>
<keyword evidence="1" id="KW-0732">Signal</keyword>
<evidence type="ECO:0000313" key="3">
    <source>
        <dbReference type="Proteomes" id="UP000630142"/>
    </source>
</evidence>
<name>A0A8J3GL44_9HYPH</name>
<reference evidence="2" key="1">
    <citation type="journal article" date="2014" name="Int. J. Syst. Evol. Microbiol.">
        <title>Complete genome sequence of Corynebacterium casei LMG S-19264T (=DSM 44701T), isolated from a smear-ripened cheese.</title>
        <authorList>
            <consortium name="US DOE Joint Genome Institute (JGI-PGF)"/>
            <person name="Walter F."/>
            <person name="Albersmeier A."/>
            <person name="Kalinowski J."/>
            <person name="Ruckert C."/>
        </authorList>
    </citation>
    <scope>NUCLEOTIDE SEQUENCE</scope>
    <source>
        <strain evidence="2">KCTC 42249</strain>
    </source>
</reference>
<sequence length="189" mass="20113">MIRIATLLLSLLLSPLVLVVAPASATEAGWALLREGGHVVLLRHGYAAGTTDSPKIDLDDCRTQRGLSDRGKQQARRIGSLFAARAEPVEQVYTSRFCRTRETADLAFGSSLVKDLPALDPASDPAAAETARSEIFALVEGFTGSGNLVLVTHDDVIRSLTGAGAREGEAVIVKRNPEGLHIAGRIIFN</sequence>
<organism evidence="2 3">
    <name type="scientific">Tianweitania populi</name>
    <dbReference type="NCBI Taxonomy" id="1607949"/>
    <lineage>
        <taxon>Bacteria</taxon>
        <taxon>Pseudomonadati</taxon>
        <taxon>Pseudomonadota</taxon>
        <taxon>Alphaproteobacteria</taxon>
        <taxon>Hyphomicrobiales</taxon>
        <taxon>Phyllobacteriaceae</taxon>
        <taxon>Tianweitania</taxon>
    </lineage>
</organism>
<dbReference type="EMBL" id="BMZQ01000001">
    <property type="protein sequence ID" value="GHD10342.1"/>
    <property type="molecule type" value="Genomic_DNA"/>
</dbReference>
<evidence type="ECO:0000256" key="1">
    <source>
        <dbReference type="SAM" id="SignalP"/>
    </source>
</evidence>
<dbReference type="Proteomes" id="UP000630142">
    <property type="component" value="Unassembled WGS sequence"/>
</dbReference>
<dbReference type="InterPro" id="IPR013078">
    <property type="entry name" value="His_Pase_superF_clade-1"/>
</dbReference>
<dbReference type="AlphaFoldDB" id="A0A8J3GL44"/>
<accession>A0A8J3GL44</accession>
<reference evidence="2" key="2">
    <citation type="submission" date="2020-09" db="EMBL/GenBank/DDBJ databases">
        <authorList>
            <person name="Sun Q."/>
            <person name="Kim S."/>
        </authorList>
    </citation>
    <scope>NUCLEOTIDE SEQUENCE</scope>
    <source>
        <strain evidence="2">KCTC 42249</strain>
    </source>
</reference>
<feature type="signal peptide" evidence="1">
    <location>
        <begin position="1"/>
        <end position="25"/>
    </location>
</feature>
<dbReference type="InterPro" id="IPR029033">
    <property type="entry name" value="His_PPase_superfam"/>
</dbReference>
<proteinExistence type="predicted"/>